<evidence type="ECO:0000259" key="1">
    <source>
        <dbReference type="PROSITE" id="PS50181"/>
    </source>
</evidence>
<dbReference type="Gene3D" id="1.20.1280.50">
    <property type="match status" value="1"/>
</dbReference>
<proteinExistence type="predicted"/>
<dbReference type="InterPro" id="IPR001810">
    <property type="entry name" value="F-box_dom"/>
</dbReference>
<dbReference type="AlphaFoldDB" id="A0A8E2EM99"/>
<gene>
    <name evidence="2" type="ORF">K432DRAFT_399353</name>
</gene>
<reference evidence="2 3" key="1">
    <citation type="journal article" date="2016" name="Nat. Commun.">
        <title>Ectomycorrhizal ecology is imprinted in the genome of the dominant symbiotic fungus Cenococcum geophilum.</title>
        <authorList>
            <consortium name="DOE Joint Genome Institute"/>
            <person name="Peter M."/>
            <person name="Kohler A."/>
            <person name="Ohm R.A."/>
            <person name="Kuo A."/>
            <person name="Krutzmann J."/>
            <person name="Morin E."/>
            <person name="Arend M."/>
            <person name="Barry K.W."/>
            <person name="Binder M."/>
            <person name="Choi C."/>
            <person name="Clum A."/>
            <person name="Copeland A."/>
            <person name="Grisel N."/>
            <person name="Haridas S."/>
            <person name="Kipfer T."/>
            <person name="LaButti K."/>
            <person name="Lindquist E."/>
            <person name="Lipzen A."/>
            <person name="Maire R."/>
            <person name="Meier B."/>
            <person name="Mihaltcheva S."/>
            <person name="Molinier V."/>
            <person name="Murat C."/>
            <person name="Poggeler S."/>
            <person name="Quandt C.A."/>
            <person name="Sperisen C."/>
            <person name="Tritt A."/>
            <person name="Tisserant E."/>
            <person name="Crous P.W."/>
            <person name="Henrissat B."/>
            <person name="Nehls U."/>
            <person name="Egli S."/>
            <person name="Spatafora J.W."/>
            <person name="Grigoriev I.V."/>
            <person name="Martin F.M."/>
        </authorList>
    </citation>
    <scope>NUCLEOTIDE SEQUENCE [LARGE SCALE GENOMIC DNA]</scope>
    <source>
        <strain evidence="2 3">CBS 459.81</strain>
    </source>
</reference>
<dbReference type="CDD" id="cd09917">
    <property type="entry name" value="F-box_SF"/>
    <property type="match status" value="1"/>
</dbReference>
<evidence type="ECO:0000313" key="2">
    <source>
        <dbReference type="EMBL" id="OCK86393.1"/>
    </source>
</evidence>
<dbReference type="SUPFAM" id="SSF81383">
    <property type="entry name" value="F-box domain"/>
    <property type="match status" value="1"/>
</dbReference>
<protein>
    <recommendedName>
        <fullName evidence="1">F-box domain-containing protein</fullName>
    </recommendedName>
</protein>
<dbReference type="InterPro" id="IPR036047">
    <property type="entry name" value="F-box-like_dom_sf"/>
</dbReference>
<dbReference type="PROSITE" id="PS50181">
    <property type="entry name" value="FBOX"/>
    <property type="match status" value="1"/>
</dbReference>
<dbReference type="Pfam" id="PF12937">
    <property type="entry name" value="F-box-like"/>
    <property type="match status" value="1"/>
</dbReference>
<dbReference type="OrthoDB" id="10262814at2759"/>
<keyword evidence="3" id="KW-1185">Reference proteome</keyword>
<name>A0A8E2EM99_9PEZI</name>
<evidence type="ECO:0000313" key="3">
    <source>
        <dbReference type="Proteomes" id="UP000250266"/>
    </source>
</evidence>
<dbReference type="Proteomes" id="UP000250266">
    <property type="component" value="Unassembled WGS sequence"/>
</dbReference>
<organism evidence="2 3">
    <name type="scientific">Lepidopterella palustris CBS 459.81</name>
    <dbReference type="NCBI Taxonomy" id="1314670"/>
    <lineage>
        <taxon>Eukaryota</taxon>
        <taxon>Fungi</taxon>
        <taxon>Dikarya</taxon>
        <taxon>Ascomycota</taxon>
        <taxon>Pezizomycotina</taxon>
        <taxon>Dothideomycetes</taxon>
        <taxon>Pleosporomycetidae</taxon>
        <taxon>Mytilinidiales</taxon>
        <taxon>Argynnaceae</taxon>
        <taxon>Lepidopterella</taxon>
    </lineage>
</organism>
<dbReference type="EMBL" id="KV744805">
    <property type="protein sequence ID" value="OCK86393.1"/>
    <property type="molecule type" value="Genomic_DNA"/>
</dbReference>
<accession>A0A8E2EM99</accession>
<feature type="domain" description="F-box" evidence="1">
    <location>
        <begin position="1"/>
        <end position="45"/>
    </location>
</feature>
<sequence>MAFTTLPSELLIQTFGYLDRVDLKSIRCVCRLFNETASPGLFERVLAAPRYKALGAFQEISKHSIYQTYVKEIIYDGSIYNKGLASSEHMFTRHLTTGPGSAYLLDSWGRRKRFKQYQQLYRDQEIILNDGILFNTLVRALESMPNVHTIIYSPGPRTVPAELKEVKDILPRGEPHAIQDRRRGDDERNALKSQIGFHALIGALGSIQYQGVHNFRVDTPNSKGLRGNAFTDDIFQLSESSQIQAGIHVFRQLHNMELPIKLRDGNGHRDTSVKTPEHLDTLRTLLAEAKEIKRISLRLKKWHPDPRRMYSDILKSGSSIIPLALGDVYWPKIRKINLGGLHAHEQEMLDLVSRHNDTLVDLEFSKCSLISGFWMNLVDVVKKNPIIQDFRLDRVNESLIGTNLFANMSMAEMSAWTYSGKLVVDYAGEKEFLPDTGSKSVYARRSEAE</sequence>